<gene>
    <name evidence="4" type="ORF">E3T55_03320</name>
</gene>
<proteinExistence type="predicted"/>
<organism evidence="4 5">
    <name type="scientific">Cryobacterium frigoriphilum</name>
    <dbReference type="NCBI Taxonomy" id="1259150"/>
    <lineage>
        <taxon>Bacteria</taxon>
        <taxon>Bacillati</taxon>
        <taxon>Actinomycetota</taxon>
        <taxon>Actinomycetes</taxon>
        <taxon>Micrococcales</taxon>
        <taxon>Microbacteriaceae</taxon>
        <taxon>Cryobacterium</taxon>
    </lineage>
</organism>
<dbReference type="AlphaFoldDB" id="A0A4R9AA35"/>
<dbReference type="PANTHER" id="PTHR15462">
    <property type="entry name" value="SERINE PROTEASE"/>
    <property type="match status" value="1"/>
</dbReference>
<dbReference type="Gene3D" id="2.40.10.10">
    <property type="entry name" value="Trypsin-like serine proteases"/>
    <property type="match status" value="2"/>
</dbReference>
<feature type="compositionally biased region" description="Basic residues" evidence="2">
    <location>
        <begin position="100"/>
        <end position="111"/>
    </location>
</feature>
<protein>
    <recommendedName>
        <fullName evidence="6">Trypsin-like serine protease</fullName>
    </recommendedName>
</protein>
<dbReference type="EMBL" id="SOHE01000016">
    <property type="protein sequence ID" value="TFD54612.1"/>
    <property type="molecule type" value="Genomic_DNA"/>
</dbReference>
<dbReference type="OrthoDB" id="5121599at2"/>
<keyword evidence="5" id="KW-1185">Reference proteome</keyword>
<feature type="chain" id="PRO_5020935928" description="Trypsin-like serine protease" evidence="3">
    <location>
        <begin position="25"/>
        <end position="328"/>
    </location>
</feature>
<evidence type="ECO:0000313" key="4">
    <source>
        <dbReference type="EMBL" id="TFD54612.1"/>
    </source>
</evidence>
<evidence type="ECO:0000313" key="5">
    <source>
        <dbReference type="Proteomes" id="UP000297447"/>
    </source>
</evidence>
<feature type="compositionally biased region" description="Low complexity" evidence="2">
    <location>
        <begin position="79"/>
        <end position="99"/>
    </location>
</feature>
<dbReference type="SUPFAM" id="SSF50494">
    <property type="entry name" value="Trypsin-like serine proteases"/>
    <property type="match status" value="1"/>
</dbReference>
<dbReference type="Proteomes" id="UP000297447">
    <property type="component" value="Unassembled WGS sequence"/>
</dbReference>
<dbReference type="InterPro" id="IPR050966">
    <property type="entry name" value="Glutamyl_endopeptidase"/>
</dbReference>
<evidence type="ECO:0000256" key="2">
    <source>
        <dbReference type="SAM" id="MobiDB-lite"/>
    </source>
</evidence>
<feature type="signal peptide" evidence="3">
    <location>
        <begin position="1"/>
        <end position="24"/>
    </location>
</feature>
<feature type="region of interest" description="Disordered" evidence="2">
    <location>
        <begin position="62"/>
        <end position="115"/>
    </location>
</feature>
<dbReference type="InterPro" id="IPR009003">
    <property type="entry name" value="Peptidase_S1_PA"/>
</dbReference>
<sequence length="328" mass="33140">MLRAVLLGALFTAGGLLTAGGASAAQPADVDRWVVPQSAQVGEYWTPERMRAALPGEVLAEDSVAAESPAPTAPHAGKASAVAAQPARSASSRSASSRSHSNHGRRSHGVHAARPPASLDHIGKVFFTLQGADYVCSGNAVAAANENTIATAGHCISAGPGEYSTRLIFVPAYKNGAAPFGQWLATELYAPTQWTSGGDISYDTGFAVVAPPAGSTLSDTVGASGVAFNDSRGLSYTAYGYPAMSPFDGETLQTCGGGAAADPYGQTQSQGIPCNLTGGSSGGPWFVGGAAGGVQNSVSSFGYSTMTGTMFGPYWGSVIESVYAVASE</sequence>
<dbReference type="InterPro" id="IPR043504">
    <property type="entry name" value="Peptidase_S1_PA_chymotrypsin"/>
</dbReference>
<evidence type="ECO:0000256" key="3">
    <source>
        <dbReference type="SAM" id="SignalP"/>
    </source>
</evidence>
<name>A0A4R9AA35_9MICO</name>
<accession>A0A4R9AA35</accession>
<reference evidence="4 5" key="1">
    <citation type="submission" date="2019-03" db="EMBL/GenBank/DDBJ databases">
        <title>Genomics of glacier-inhabiting Cryobacterium strains.</title>
        <authorList>
            <person name="Liu Q."/>
            <person name="Xin Y.-H."/>
        </authorList>
    </citation>
    <scope>NUCLEOTIDE SEQUENCE [LARGE SCALE GENOMIC DNA]</scope>
    <source>
        <strain evidence="4 5">Hh14</strain>
    </source>
</reference>
<evidence type="ECO:0000256" key="1">
    <source>
        <dbReference type="ARBA" id="ARBA00022729"/>
    </source>
</evidence>
<keyword evidence="1 3" id="KW-0732">Signal</keyword>
<evidence type="ECO:0008006" key="6">
    <source>
        <dbReference type="Google" id="ProtNLM"/>
    </source>
</evidence>
<comment type="caution">
    <text evidence="4">The sequence shown here is derived from an EMBL/GenBank/DDBJ whole genome shotgun (WGS) entry which is preliminary data.</text>
</comment>